<dbReference type="AlphaFoldDB" id="A0A7R9IAN1"/>
<name>A0A7R9IAN1_9NEOP</name>
<organism evidence="2">
    <name type="scientific">Timema tahoe</name>
    <dbReference type="NCBI Taxonomy" id="61484"/>
    <lineage>
        <taxon>Eukaryota</taxon>
        <taxon>Metazoa</taxon>
        <taxon>Ecdysozoa</taxon>
        <taxon>Arthropoda</taxon>
        <taxon>Hexapoda</taxon>
        <taxon>Insecta</taxon>
        <taxon>Pterygota</taxon>
        <taxon>Neoptera</taxon>
        <taxon>Polyneoptera</taxon>
        <taxon>Phasmatodea</taxon>
        <taxon>Timematodea</taxon>
        <taxon>Timematoidea</taxon>
        <taxon>Timematidae</taxon>
        <taxon>Timema</taxon>
    </lineage>
</organism>
<feature type="transmembrane region" description="Helical" evidence="1">
    <location>
        <begin position="124"/>
        <end position="144"/>
    </location>
</feature>
<sequence>MLHSSSDLHIRVLLYTVCLTISPSSTLLEKYLRVSLFEIVHSYNTTYRSRGASSYRCRLCLAQKGGEALLAPLHPFALILFHSKSVIWHEVVEHPQLVSVVYILRMIAPKIVKSVDFGMPCHRVISIFVIFFSSTSWIISYFFMSVKKVLFPLISSKL</sequence>
<protein>
    <submittedName>
        <fullName evidence="2">Uncharacterized protein</fullName>
    </submittedName>
</protein>
<reference evidence="2" key="1">
    <citation type="submission" date="2020-11" db="EMBL/GenBank/DDBJ databases">
        <authorList>
            <person name="Tran Van P."/>
        </authorList>
    </citation>
    <scope>NUCLEOTIDE SEQUENCE</scope>
</reference>
<dbReference type="EMBL" id="OE000443">
    <property type="protein sequence ID" value="CAD7453856.1"/>
    <property type="molecule type" value="Genomic_DNA"/>
</dbReference>
<evidence type="ECO:0000256" key="1">
    <source>
        <dbReference type="SAM" id="Phobius"/>
    </source>
</evidence>
<keyword evidence="1" id="KW-0812">Transmembrane</keyword>
<keyword evidence="1" id="KW-1133">Transmembrane helix</keyword>
<keyword evidence="1" id="KW-0472">Membrane</keyword>
<proteinExistence type="predicted"/>
<accession>A0A7R9IAN1</accession>
<gene>
    <name evidence="2" type="ORF">TTEB3V08_LOCUS1973</name>
</gene>
<evidence type="ECO:0000313" key="2">
    <source>
        <dbReference type="EMBL" id="CAD7453856.1"/>
    </source>
</evidence>